<dbReference type="AlphaFoldDB" id="A0AA39MKG1"/>
<sequence length="579" mass="66824">MPRRARTTTAPTITPSPAPRDQFHHSIPRFILRRFHTGPRKSKAERRKEYQRTHIDPDHVFYYDLASGCLDDRSIGTIYGLKNLYRDASNPSNVNELEEKLSVLERDAAVIIEGLHSSLADGKAILKRHDLERLRKFLFIMHYRNIGSSYFNPDHPTGGPPIRLWLERYKTKHRCQTHTDVWLHVLRYYLDTPHSQIVNDAQALYDQHGREKIYHAALTHIDPNFEHYEAVAYYMQAEDYFLCIWEANATSEFILTSQGFGLWEGISGTGLRIHRIFVVSPRIAVVLRSNYPVYEGPLPVNSLLSSIHQERCTVKLVNGENGFMFPEGMDQESSTNWNLFRSPDDLFTFSITKLSLSETDAFNTFLLDNVKYHGAITFLGKGRMLRTIHTYDHNPANKYDRQKYTSLMRHLSVIPTGITQVPSPYDPVDTELYTALMGILLNEKLFISRYNRALSVFQLVKDPSLRKSCPFVSEHISNFHAALQGCQDKFDRAIVRADRPITLEPSLSEEVSLQVFEALDRFVLDKFNVRLTYDTSDVLGQVGKEVMLIAFLDWVIDEAVHVLDKMPVVMRRTLRIQFP</sequence>
<name>A0AA39MKG1_ARMTA</name>
<proteinExistence type="predicted"/>
<dbReference type="EMBL" id="JAUEPS010000118">
    <property type="protein sequence ID" value="KAK0436984.1"/>
    <property type="molecule type" value="Genomic_DNA"/>
</dbReference>
<reference evidence="2" key="1">
    <citation type="submission" date="2023-06" db="EMBL/GenBank/DDBJ databases">
        <authorList>
            <consortium name="Lawrence Berkeley National Laboratory"/>
            <person name="Ahrendt S."/>
            <person name="Sahu N."/>
            <person name="Indic B."/>
            <person name="Wong-Bajracharya J."/>
            <person name="Merenyi Z."/>
            <person name="Ke H.-M."/>
            <person name="Monk M."/>
            <person name="Kocsube S."/>
            <person name="Drula E."/>
            <person name="Lipzen A."/>
            <person name="Balint B."/>
            <person name="Henrissat B."/>
            <person name="Andreopoulos B."/>
            <person name="Martin F.M."/>
            <person name="Harder C.B."/>
            <person name="Rigling D."/>
            <person name="Ford K.L."/>
            <person name="Foster G.D."/>
            <person name="Pangilinan J."/>
            <person name="Papanicolaou A."/>
            <person name="Barry K."/>
            <person name="LaButti K."/>
            <person name="Viragh M."/>
            <person name="Koriabine M."/>
            <person name="Yan M."/>
            <person name="Riley R."/>
            <person name="Champramary S."/>
            <person name="Plett K.L."/>
            <person name="Tsai I.J."/>
            <person name="Slot J."/>
            <person name="Sipos G."/>
            <person name="Plett J."/>
            <person name="Nagy L.G."/>
            <person name="Grigoriev I.V."/>
        </authorList>
    </citation>
    <scope>NUCLEOTIDE SEQUENCE</scope>
    <source>
        <strain evidence="2">CCBAS 213</strain>
    </source>
</reference>
<dbReference type="Proteomes" id="UP001175211">
    <property type="component" value="Unassembled WGS sequence"/>
</dbReference>
<comment type="caution">
    <text evidence="2">The sequence shown here is derived from an EMBL/GenBank/DDBJ whole genome shotgun (WGS) entry which is preliminary data.</text>
</comment>
<evidence type="ECO:0000313" key="2">
    <source>
        <dbReference type="EMBL" id="KAK0436984.1"/>
    </source>
</evidence>
<dbReference type="RefSeq" id="XP_060322437.1">
    <property type="nucleotide sequence ID" value="XM_060478632.1"/>
</dbReference>
<evidence type="ECO:0000313" key="3">
    <source>
        <dbReference type="Proteomes" id="UP001175211"/>
    </source>
</evidence>
<accession>A0AA39MKG1</accession>
<gene>
    <name evidence="2" type="ORF">EV420DRAFT_1652274</name>
</gene>
<evidence type="ECO:0000256" key="1">
    <source>
        <dbReference type="SAM" id="MobiDB-lite"/>
    </source>
</evidence>
<dbReference type="Pfam" id="PF14022">
    <property type="entry name" value="DUF4238"/>
    <property type="match status" value="1"/>
</dbReference>
<organism evidence="2 3">
    <name type="scientific">Armillaria tabescens</name>
    <name type="common">Ringless honey mushroom</name>
    <name type="synonym">Agaricus tabescens</name>
    <dbReference type="NCBI Taxonomy" id="1929756"/>
    <lineage>
        <taxon>Eukaryota</taxon>
        <taxon>Fungi</taxon>
        <taxon>Dikarya</taxon>
        <taxon>Basidiomycota</taxon>
        <taxon>Agaricomycotina</taxon>
        <taxon>Agaricomycetes</taxon>
        <taxon>Agaricomycetidae</taxon>
        <taxon>Agaricales</taxon>
        <taxon>Marasmiineae</taxon>
        <taxon>Physalacriaceae</taxon>
        <taxon>Desarmillaria</taxon>
    </lineage>
</organism>
<dbReference type="GeneID" id="85362180"/>
<keyword evidence="3" id="KW-1185">Reference proteome</keyword>
<feature type="region of interest" description="Disordered" evidence="1">
    <location>
        <begin position="1"/>
        <end position="23"/>
    </location>
</feature>
<dbReference type="InterPro" id="IPR025332">
    <property type="entry name" value="DUF4238"/>
</dbReference>
<protein>
    <submittedName>
        <fullName evidence="2">Uncharacterized protein</fullName>
    </submittedName>
</protein>